<protein>
    <submittedName>
        <fullName evidence="5">DNA-binding transcriptional regulator, GntR family</fullName>
    </submittedName>
</protein>
<dbReference type="RefSeq" id="WP_089215154.1">
    <property type="nucleotide sequence ID" value="NZ_FZPA01000003.1"/>
</dbReference>
<keyword evidence="6" id="KW-1185">Reference proteome</keyword>
<dbReference type="SMART" id="SM00345">
    <property type="entry name" value="HTH_GNTR"/>
    <property type="match status" value="1"/>
</dbReference>
<dbReference type="PANTHER" id="PTHR43537:SF24">
    <property type="entry name" value="GLUCONATE OPERON TRANSCRIPTIONAL REPRESSOR"/>
    <property type="match status" value="1"/>
</dbReference>
<keyword evidence="3" id="KW-0804">Transcription</keyword>
<evidence type="ECO:0000256" key="3">
    <source>
        <dbReference type="ARBA" id="ARBA00023163"/>
    </source>
</evidence>
<dbReference type="SMART" id="SM00895">
    <property type="entry name" value="FCD"/>
    <property type="match status" value="1"/>
</dbReference>
<keyword evidence="1" id="KW-0805">Transcription regulation</keyword>
<proteinExistence type="predicted"/>
<evidence type="ECO:0000256" key="1">
    <source>
        <dbReference type="ARBA" id="ARBA00023015"/>
    </source>
</evidence>
<evidence type="ECO:0000259" key="4">
    <source>
        <dbReference type="PROSITE" id="PS50949"/>
    </source>
</evidence>
<dbReference type="InterPro" id="IPR008920">
    <property type="entry name" value="TF_FadR/GntR_C"/>
</dbReference>
<dbReference type="SUPFAM" id="SSF48008">
    <property type="entry name" value="GntR ligand-binding domain-like"/>
    <property type="match status" value="1"/>
</dbReference>
<dbReference type="InterPro" id="IPR000524">
    <property type="entry name" value="Tscrpt_reg_HTH_GntR"/>
</dbReference>
<dbReference type="Pfam" id="PF00392">
    <property type="entry name" value="GntR"/>
    <property type="match status" value="1"/>
</dbReference>
<dbReference type="PANTHER" id="PTHR43537">
    <property type="entry name" value="TRANSCRIPTIONAL REGULATOR, GNTR FAMILY"/>
    <property type="match status" value="1"/>
</dbReference>
<dbReference type="InterPro" id="IPR011711">
    <property type="entry name" value="GntR_C"/>
</dbReference>
<dbReference type="Proteomes" id="UP000198339">
    <property type="component" value="Unassembled WGS sequence"/>
</dbReference>
<evidence type="ECO:0000313" key="5">
    <source>
        <dbReference type="EMBL" id="SNS65186.1"/>
    </source>
</evidence>
<name>A0A239G771_9SPHN</name>
<evidence type="ECO:0000313" key="6">
    <source>
        <dbReference type="Proteomes" id="UP000198339"/>
    </source>
</evidence>
<evidence type="ECO:0000256" key="2">
    <source>
        <dbReference type="ARBA" id="ARBA00023125"/>
    </source>
</evidence>
<reference evidence="5 6" key="1">
    <citation type="submission" date="2017-06" db="EMBL/GenBank/DDBJ databases">
        <authorList>
            <person name="Kim H.J."/>
            <person name="Triplett B.A."/>
        </authorList>
    </citation>
    <scope>NUCLEOTIDE SEQUENCE [LARGE SCALE GENOMIC DNA]</scope>
    <source>
        <strain evidence="5 6">DS15</strain>
    </source>
</reference>
<dbReference type="InterPro" id="IPR036390">
    <property type="entry name" value="WH_DNA-bd_sf"/>
</dbReference>
<dbReference type="AlphaFoldDB" id="A0A239G771"/>
<keyword evidence="2 5" id="KW-0238">DNA-binding</keyword>
<accession>A0A239G771</accession>
<dbReference type="GO" id="GO:0003677">
    <property type="term" value="F:DNA binding"/>
    <property type="evidence" value="ECO:0007669"/>
    <property type="project" value="UniProtKB-KW"/>
</dbReference>
<dbReference type="EMBL" id="FZPA01000003">
    <property type="protein sequence ID" value="SNS65186.1"/>
    <property type="molecule type" value="Genomic_DNA"/>
</dbReference>
<gene>
    <name evidence="5" type="ORF">SAMN06295955_10361</name>
</gene>
<dbReference type="OrthoDB" id="7846328at2"/>
<feature type="domain" description="HTH gntR-type" evidence="4">
    <location>
        <begin position="18"/>
        <end position="85"/>
    </location>
</feature>
<sequence length="245" mass="26390">MNESEARREGGLPGAGGGRAADAVADALRQRIQANDLAPGAWLREARLCAEFGVGRSIARRALRILGEDGLVEIEENRGARVSATTAEEVFDLYEVRAALYGLAARFACLRMSDRAIGQMIDDIDRLLDAAAAGAPAEQIIEASEAIFGAMAGHASADAQRMIASIRRKTRFHFSYAALALAAHGGGGPYDHWRQIRAALPRRDAAAASEGARNILYFMQGEVARIMLAHRRQPQPMQRTAAPAR</sequence>
<dbReference type="SUPFAM" id="SSF46785">
    <property type="entry name" value="Winged helix' DNA-binding domain"/>
    <property type="match status" value="1"/>
</dbReference>
<dbReference type="Pfam" id="PF07729">
    <property type="entry name" value="FCD"/>
    <property type="match status" value="1"/>
</dbReference>
<organism evidence="5 6">
    <name type="scientific">Sphingopyxis indica</name>
    <dbReference type="NCBI Taxonomy" id="436663"/>
    <lineage>
        <taxon>Bacteria</taxon>
        <taxon>Pseudomonadati</taxon>
        <taxon>Pseudomonadota</taxon>
        <taxon>Alphaproteobacteria</taxon>
        <taxon>Sphingomonadales</taxon>
        <taxon>Sphingomonadaceae</taxon>
        <taxon>Sphingopyxis</taxon>
    </lineage>
</organism>
<dbReference type="PROSITE" id="PS50949">
    <property type="entry name" value="HTH_GNTR"/>
    <property type="match status" value="1"/>
</dbReference>
<dbReference type="InterPro" id="IPR036388">
    <property type="entry name" value="WH-like_DNA-bd_sf"/>
</dbReference>
<dbReference type="GO" id="GO:0003700">
    <property type="term" value="F:DNA-binding transcription factor activity"/>
    <property type="evidence" value="ECO:0007669"/>
    <property type="project" value="InterPro"/>
</dbReference>
<dbReference type="Gene3D" id="1.10.10.10">
    <property type="entry name" value="Winged helix-like DNA-binding domain superfamily/Winged helix DNA-binding domain"/>
    <property type="match status" value="1"/>
</dbReference>
<dbReference type="Gene3D" id="1.20.120.530">
    <property type="entry name" value="GntR ligand-binding domain-like"/>
    <property type="match status" value="1"/>
</dbReference>